<comment type="similarity">
    <text evidence="2">Belongs to the ABC-2 integral membrane protein family.</text>
</comment>
<dbReference type="InterPro" id="IPR013525">
    <property type="entry name" value="ABC2_TM"/>
</dbReference>
<feature type="transmembrane region" description="Helical" evidence="9">
    <location>
        <begin position="37"/>
        <end position="56"/>
    </location>
</feature>
<feature type="transmembrane region" description="Helical" evidence="9">
    <location>
        <begin position="114"/>
        <end position="137"/>
    </location>
</feature>
<dbReference type="Pfam" id="PF01061">
    <property type="entry name" value="ABC2_membrane"/>
    <property type="match status" value="1"/>
</dbReference>
<keyword evidence="7" id="KW-0625">Polysaccharide transport</keyword>
<keyword evidence="4" id="KW-1003">Cell membrane</keyword>
<feature type="transmembrane region" description="Helical" evidence="9">
    <location>
        <begin position="143"/>
        <end position="169"/>
    </location>
</feature>
<evidence type="ECO:0000256" key="2">
    <source>
        <dbReference type="ARBA" id="ARBA00007783"/>
    </source>
</evidence>
<sequence>MKNFKNTDLYRALRQYDLWVFLAWQDIKLRYRRSRIGPFWITISMSVFIVVLGVVYSKLFKTETRDYLPYLSVGYVAWGFFAGVLGDFSNIFVEHANYMRDIKMNPFVILFRVLFRYIIIFLHNIVIIFGVYIYFAINPGLPFFLAIPGFLLIVCNFAAIGVILGIAGVRFRDIAQISQNMIQILFFVTPVIWMPRLVSENSWIVLVNPFKYYIDLIRDPLLGKIPGIEAWCVSFSTFIVFALIAAVVYKYKSSRIPFWL</sequence>
<protein>
    <submittedName>
        <fullName evidence="11">ABC transporter permease</fullName>
    </submittedName>
</protein>
<dbReference type="Proteomes" id="UP000500801">
    <property type="component" value="Chromosome"/>
</dbReference>
<evidence type="ECO:0000256" key="7">
    <source>
        <dbReference type="ARBA" id="ARBA00023047"/>
    </source>
</evidence>
<accession>A0AAE6Z1L7</accession>
<dbReference type="RefSeq" id="WP_168363465.1">
    <property type="nucleotide sequence ID" value="NZ_CP033622.1"/>
</dbReference>
<evidence type="ECO:0000256" key="9">
    <source>
        <dbReference type="SAM" id="Phobius"/>
    </source>
</evidence>
<keyword evidence="6 9" id="KW-1133">Transmembrane helix</keyword>
<dbReference type="PANTHER" id="PTHR30413">
    <property type="entry name" value="INNER MEMBRANE TRANSPORT PERMEASE"/>
    <property type="match status" value="1"/>
</dbReference>
<dbReference type="GO" id="GO:0015774">
    <property type="term" value="P:polysaccharide transport"/>
    <property type="evidence" value="ECO:0007669"/>
    <property type="project" value="UniProtKB-KW"/>
</dbReference>
<feature type="transmembrane region" description="Helical" evidence="9">
    <location>
        <begin position="228"/>
        <end position="249"/>
    </location>
</feature>
<proteinExistence type="inferred from homology"/>
<keyword evidence="7" id="KW-0762">Sugar transport</keyword>
<feature type="domain" description="ABC-2 type transporter transmembrane" evidence="10">
    <location>
        <begin position="20"/>
        <end position="219"/>
    </location>
</feature>
<organism evidence="11 12">
    <name type="scientific">Dickeya zeae</name>
    <dbReference type="NCBI Taxonomy" id="204042"/>
    <lineage>
        <taxon>Bacteria</taxon>
        <taxon>Pseudomonadati</taxon>
        <taxon>Pseudomonadota</taxon>
        <taxon>Gammaproteobacteria</taxon>
        <taxon>Enterobacterales</taxon>
        <taxon>Pectobacteriaceae</taxon>
        <taxon>Dickeya</taxon>
    </lineage>
</organism>
<evidence type="ECO:0000313" key="12">
    <source>
        <dbReference type="Proteomes" id="UP000500801"/>
    </source>
</evidence>
<dbReference type="AlphaFoldDB" id="A0AAE6Z1L7"/>
<keyword evidence="5 9" id="KW-0812">Transmembrane</keyword>
<keyword evidence="3" id="KW-0813">Transport</keyword>
<dbReference type="EMBL" id="CP033622">
    <property type="protein sequence ID" value="QIZ52429.1"/>
    <property type="molecule type" value="Genomic_DNA"/>
</dbReference>
<dbReference type="PANTHER" id="PTHR30413:SF10">
    <property type="entry name" value="CAPSULE POLYSACCHARIDE EXPORT INNER-MEMBRANE PROTEIN CTRC"/>
    <property type="match status" value="1"/>
</dbReference>
<evidence type="ECO:0000313" key="11">
    <source>
        <dbReference type="EMBL" id="QIZ52429.1"/>
    </source>
</evidence>
<evidence type="ECO:0000256" key="1">
    <source>
        <dbReference type="ARBA" id="ARBA00004651"/>
    </source>
</evidence>
<name>A0AAE6Z1L7_9GAMM</name>
<reference evidence="11 12" key="1">
    <citation type="submission" date="2018-11" db="EMBL/GenBank/DDBJ databases">
        <title>Complete genome sequence of Dickeya zeae strain CE1 infecting Canna edulis Ker-Gawl. in China.</title>
        <authorList>
            <person name="Zhang J."/>
            <person name="Lin B."/>
            <person name="Shen H."/>
            <person name="Jiang S."/>
            <person name="Pu X."/>
            <person name="Sun D."/>
        </authorList>
    </citation>
    <scope>NUCLEOTIDE SEQUENCE [LARGE SCALE GENOMIC DNA]</scope>
    <source>
        <strain evidence="11 12">CE1</strain>
    </source>
</reference>
<feature type="transmembrane region" description="Helical" evidence="9">
    <location>
        <begin position="68"/>
        <end position="93"/>
    </location>
</feature>
<dbReference type="GO" id="GO:0005886">
    <property type="term" value="C:plasma membrane"/>
    <property type="evidence" value="ECO:0007669"/>
    <property type="project" value="UniProtKB-SubCell"/>
</dbReference>
<evidence type="ECO:0000256" key="5">
    <source>
        <dbReference type="ARBA" id="ARBA00022692"/>
    </source>
</evidence>
<evidence type="ECO:0000256" key="6">
    <source>
        <dbReference type="ARBA" id="ARBA00022989"/>
    </source>
</evidence>
<evidence type="ECO:0000259" key="10">
    <source>
        <dbReference type="Pfam" id="PF01061"/>
    </source>
</evidence>
<keyword evidence="8 9" id="KW-0472">Membrane</keyword>
<dbReference type="GO" id="GO:0140359">
    <property type="term" value="F:ABC-type transporter activity"/>
    <property type="evidence" value="ECO:0007669"/>
    <property type="project" value="InterPro"/>
</dbReference>
<evidence type="ECO:0000256" key="3">
    <source>
        <dbReference type="ARBA" id="ARBA00022448"/>
    </source>
</evidence>
<gene>
    <name evidence="11" type="ORF">DWG24_17595</name>
</gene>
<dbReference type="GO" id="GO:0015920">
    <property type="term" value="P:lipopolysaccharide transport"/>
    <property type="evidence" value="ECO:0007669"/>
    <property type="project" value="TreeGrafter"/>
</dbReference>
<feature type="transmembrane region" description="Helical" evidence="9">
    <location>
        <begin position="181"/>
        <end position="198"/>
    </location>
</feature>
<comment type="subcellular location">
    <subcellularLocation>
        <location evidence="1">Cell membrane</location>
        <topology evidence="1">Multi-pass membrane protein</topology>
    </subcellularLocation>
</comment>
<evidence type="ECO:0000256" key="4">
    <source>
        <dbReference type="ARBA" id="ARBA00022475"/>
    </source>
</evidence>
<evidence type="ECO:0000256" key="8">
    <source>
        <dbReference type="ARBA" id="ARBA00023136"/>
    </source>
</evidence>